<protein>
    <submittedName>
        <fullName evidence="1">Uncharacterized protein</fullName>
    </submittedName>
</protein>
<dbReference type="AlphaFoldDB" id="A0AAU9JN23"/>
<keyword evidence="2" id="KW-1185">Reference proteome</keyword>
<name>A0AAU9JN23_9CILI</name>
<evidence type="ECO:0000313" key="2">
    <source>
        <dbReference type="Proteomes" id="UP001162131"/>
    </source>
</evidence>
<comment type="caution">
    <text evidence="1">The sequence shown here is derived from an EMBL/GenBank/DDBJ whole genome shotgun (WGS) entry which is preliminary data.</text>
</comment>
<dbReference type="EMBL" id="CAJZBQ010000043">
    <property type="protein sequence ID" value="CAG9327389.1"/>
    <property type="molecule type" value="Genomic_DNA"/>
</dbReference>
<accession>A0AAU9JN23</accession>
<proteinExistence type="predicted"/>
<reference evidence="1" key="1">
    <citation type="submission" date="2021-09" db="EMBL/GenBank/DDBJ databases">
        <authorList>
            <consortium name="AG Swart"/>
            <person name="Singh M."/>
            <person name="Singh A."/>
            <person name="Seah K."/>
            <person name="Emmerich C."/>
        </authorList>
    </citation>
    <scope>NUCLEOTIDE SEQUENCE</scope>
    <source>
        <strain evidence="1">ATCC30299</strain>
    </source>
</reference>
<organism evidence="1 2">
    <name type="scientific">Blepharisma stoltei</name>
    <dbReference type="NCBI Taxonomy" id="1481888"/>
    <lineage>
        <taxon>Eukaryota</taxon>
        <taxon>Sar</taxon>
        <taxon>Alveolata</taxon>
        <taxon>Ciliophora</taxon>
        <taxon>Postciliodesmatophora</taxon>
        <taxon>Heterotrichea</taxon>
        <taxon>Heterotrichida</taxon>
        <taxon>Blepharismidae</taxon>
        <taxon>Blepharisma</taxon>
    </lineage>
</organism>
<dbReference type="Proteomes" id="UP001162131">
    <property type="component" value="Unassembled WGS sequence"/>
</dbReference>
<gene>
    <name evidence="1" type="ORF">BSTOLATCC_MIC43428</name>
</gene>
<evidence type="ECO:0000313" key="1">
    <source>
        <dbReference type="EMBL" id="CAG9327389.1"/>
    </source>
</evidence>
<sequence length="68" mass="7538">MPIATSLLQSSFQAYVKTQPLMNSLKYEPNLPNIFLNEVSNPFTMLANVILTLSTIKGNESYGKSKSL</sequence>